<proteinExistence type="predicted"/>
<dbReference type="RefSeq" id="WP_311350345.1">
    <property type="nucleotide sequence ID" value="NZ_JAVRHR010000001.1"/>
</dbReference>
<evidence type="ECO:0000313" key="2">
    <source>
        <dbReference type="EMBL" id="MDT0606802.1"/>
    </source>
</evidence>
<feature type="signal peptide" evidence="1">
    <location>
        <begin position="1"/>
        <end position="20"/>
    </location>
</feature>
<organism evidence="2 3">
    <name type="scientific">Croceitalea rosinachiae</name>
    <dbReference type="NCBI Taxonomy" id="3075596"/>
    <lineage>
        <taxon>Bacteria</taxon>
        <taxon>Pseudomonadati</taxon>
        <taxon>Bacteroidota</taxon>
        <taxon>Flavobacteriia</taxon>
        <taxon>Flavobacteriales</taxon>
        <taxon>Flavobacteriaceae</taxon>
        <taxon>Croceitalea</taxon>
    </lineage>
</organism>
<evidence type="ECO:0000313" key="3">
    <source>
        <dbReference type="Proteomes" id="UP001255246"/>
    </source>
</evidence>
<sequence>MKSKTLKLALILLIPGITLAQGNGTTGSPYSLFGLGIESNASIGKNSSLGGGGYALSGNNFINNLNPASYANFGTNTFLYDVGVSAEISNIANRSADERRFAGSISNLALAGSITPKSGFGIAIIPFTDVGYSLLGVESNIEGATDTFVSNIFGSGSLNDLKLVYGHRILKNISIGGSLSYLFGSIEEREQINTGSSGLTVLEDNRYTGTRLGFGVQYDFYNKLTFGFAINFPTFLSGKQDRTVQRTLENTLPGLVDNEKDIPLSNFKLPIELNQGIFFKAKENLSLNIDYGIKLWGSTNQTDNIGKYIDQYIFAAGAEYYIDDRGIKPWHRLRFRAGFNYDTGYLEIRDTNIESYQFTAGIGIPIGPGRGSNINISFARGNRGSIGGLLVEESFNTININFSLKDIWFVKRKIN</sequence>
<dbReference type="EMBL" id="JAVRHR010000001">
    <property type="protein sequence ID" value="MDT0606802.1"/>
    <property type="molecule type" value="Genomic_DNA"/>
</dbReference>
<dbReference type="SUPFAM" id="SSF56935">
    <property type="entry name" value="Porins"/>
    <property type="match status" value="1"/>
</dbReference>
<keyword evidence="1" id="KW-0732">Signal</keyword>
<gene>
    <name evidence="2" type="ORF">RM706_07160</name>
</gene>
<keyword evidence="3" id="KW-1185">Reference proteome</keyword>
<comment type="caution">
    <text evidence="2">The sequence shown here is derived from an EMBL/GenBank/DDBJ whole genome shotgun (WGS) entry which is preliminary data.</text>
</comment>
<protein>
    <recommendedName>
        <fullName evidence="4">Long-chain fatty acid transport protein</fullName>
    </recommendedName>
</protein>
<feature type="chain" id="PRO_5045411419" description="Long-chain fatty acid transport protein" evidence="1">
    <location>
        <begin position="21"/>
        <end position="415"/>
    </location>
</feature>
<dbReference type="Gene3D" id="2.40.160.60">
    <property type="entry name" value="Outer membrane protein transport protein (OMPP1/FadL/TodX)"/>
    <property type="match status" value="1"/>
</dbReference>
<evidence type="ECO:0008006" key="4">
    <source>
        <dbReference type="Google" id="ProtNLM"/>
    </source>
</evidence>
<reference evidence="2 3" key="1">
    <citation type="submission" date="2023-09" db="EMBL/GenBank/DDBJ databases">
        <authorList>
            <person name="Rey-Velasco X."/>
        </authorList>
    </citation>
    <scope>NUCLEOTIDE SEQUENCE [LARGE SCALE GENOMIC DNA]</scope>
    <source>
        <strain evidence="2 3">F388</strain>
    </source>
</reference>
<dbReference type="Proteomes" id="UP001255246">
    <property type="component" value="Unassembled WGS sequence"/>
</dbReference>
<accession>A0ABU3A9C8</accession>
<name>A0ABU3A9C8_9FLAO</name>
<evidence type="ECO:0000256" key="1">
    <source>
        <dbReference type="SAM" id="SignalP"/>
    </source>
</evidence>